<evidence type="ECO:0000256" key="1">
    <source>
        <dbReference type="SAM" id="Coils"/>
    </source>
</evidence>
<organism evidence="2 4">
    <name type="scientific">Weissella cibaria</name>
    <dbReference type="NCBI Taxonomy" id="137591"/>
    <lineage>
        <taxon>Bacteria</taxon>
        <taxon>Bacillati</taxon>
        <taxon>Bacillota</taxon>
        <taxon>Bacilli</taxon>
        <taxon>Lactobacillales</taxon>
        <taxon>Lactobacillaceae</taxon>
        <taxon>Weissella</taxon>
    </lineage>
</organism>
<dbReference type="Proteomes" id="UP000244870">
    <property type="component" value="Plasmid unnamed2"/>
</dbReference>
<keyword evidence="2" id="KW-0614">Plasmid</keyword>
<dbReference type="EMBL" id="CP020930">
    <property type="protein sequence ID" value="AWF96876.1"/>
    <property type="molecule type" value="Genomic_DNA"/>
</dbReference>
<evidence type="ECO:0000313" key="4">
    <source>
        <dbReference type="Proteomes" id="UP000244870"/>
    </source>
</evidence>
<dbReference type="RefSeq" id="WP_108731172.1">
    <property type="nucleotide sequence ID" value="NZ_CP020930.1"/>
</dbReference>
<accession>A0A2S1KV30</accession>
<geneLocation type="plasmid" evidence="2">
    <name>unnamed2</name>
</geneLocation>
<keyword evidence="1" id="KW-0175">Coiled coil</keyword>
<reference evidence="2 4" key="1">
    <citation type="submission" date="2017-04" db="EMBL/GenBank/DDBJ databases">
        <title>Weissella cibaria strain m2 complete genome.</title>
        <authorList>
            <person name="Pan Q."/>
            <person name="Tan M."/>
            <person name="Yao F."/>
            <person name="Su S."/>
        </authorList>
    </citation>
    <scope>NUCLEOTIDE SEQUENCE [LARGE SCALE GENOMIC DNA]</scope>
    <source>
        <strain evidence="2 4">M2</strain>
        <plasmid evidence="4">Plasmid unnamed2</plasmid>
        <plasmid evidence="2">unnamed2</plasmid>
    </source>
</reference>
<proteinExistence type="predicted"/>
<name>A0A2S1KV30_9LACO</name>
<sequence length="160" mass="18446">MTEHLYKSVKALADELGVSRTTLYKRAKLNGIELTGNYTSQQIEQLQTVQSKVDTELKNEHFSEQNEHKDEHFFQSEIQRLSSQLTVKDEQIAELNQQLKQAQKLADQAQQLQLKAQLQLESEQQKVLALETELQQEEVVSEASTNAAENKKGFWRRIFG</sequence>
<gene>
    <name evidence="2" type="ORF">B6254_2522</name>
    <name evidence="3" type="ORF">B6254_2532</name>
</gene>
<protein>
    <recommendedName>
        <fullName evidence="5">DUF536 domain-containing protein</fullName>
    </recommendedName>
</protein>
<dbReference type="AlphaFoldDB" id="A0A2S1KV30"/>
<feature type="coiled-coil region" evidence="1">
    <location>
        <begin position="78"/>
        <end position="140"/>
    </location>
</feature>
<evidence type="ECO:0000313" key="2">
    <source>
        <dbReference type="EMBL" id="AWF96866.1"/>
    </source>
</evidence>
<evidence type="ECO:0008006" key="5">
    <source>
        <dbReference type="Google" id="ProtNLM"/>
    </source>
</evidence>
<evidence type="ECO:0000313" key="3">
    <source>
        <dbReference type="EMBL" id="AWF96876.1"/>
    </source>
</evidence>
<dbReference type="EMBL" id="CP020930">
    <property type="protein sequence ID" value="AWF96866.1"/>
    <property type="molecule type" value="Genomic_DNA"/>
</dbReference>